<dbReference type="EMBL" id="AWFK01000003">
    <property type="protein sequence ID" value="KOA51632.1"/>
    <property type="molecule type" value="Genomic_DNA"/>
</dbReference>
<protein>
    <submittedName>
        <fullName evidence="1">Uncharacterized protein</fullName>
    </submittedName>
</protein>
<organism evidence="1 2">
    <name type="scientific">Bifidobacterium animalis subsp. animalis MCC 0483</name>
    <dbReference type="NCBI Taxonomy" id="1365955"/>
    <lineage>
        <taxon>Bacteria</taxon>
        <taxon>Bacillati</taxon>
        <taxon>Actinomycetota</taxon>
        <taxon>Actinomycetes</taxon>
        <taxon>Bifidobacteriales</taxon>
        <taxon>Bifidobacteriaceae</taxon>
        <taxon>Bifidobacterium</taxon>
    </lineage>
</organism>
<evidence type="ECO:0000313" key="2">
    <source>
        <dbReference type="Proteomes" id="UP000037239"/>
    </source>
</evidence>
<dbReference type="AlphaFoldDB" id="A0AB34TAY6"/>
<name>A0AB34TAY6_9BIFI</name>
<sequence length="169" mass="19030">MIQMTYAFGFTTLADLASNVIEVLAGNRSRFTGFDAPLEMLAASYVPCDINNPDQVTIDYRDVAPIDARLRVMIAPGGHIRIQKAVDDGDFLDDSGEWQTVATVVDDDDEKAWDRIRTPEAMIYDTEAFHDEDAWHEALRTNAVKLVQRRLEETLPQAIIDVFAHTDED</sequence>
<reference evidence="1 2" key="1">
    <citation type="journal article" date="2015" name="Int J Genomics">
        <title>Comparative Genomics Revealed Genetic Diversity and Species/Strain-Level Differences in Carbohydrate Metabolism of Three Probiotic Bifidobacterial Species.</title>
        <authorList>
            <person name="Odamaki T."/>
            <person name="Horigome A."/>
            <person name="Sugahara H."/>
            <person name="Hashikura N."/>
            <person name="Minami J."/>
            <person name="Xiao J.Z."/>
            <person name="Abe F."/>
        </authorList>
    </citation>
    <scope>NUCLEOTIDE SEQUENCE [LARGE SCALE GENOMIC DNA]</scope>
    <source>
        <strain evidence="1 2">MCC 0483</strain>
    </source>
</reference>
<gene>
    <name evidence="1" type="ORF">BAAM0483_01280</name>
</gene>
<accession>A0AB34TAY6</accession>
<evidence type="ECO:0000313" key="1">
    <source>
        <dbReference type="EMBL" id="KOA51632.1"/>
    </source>
</evidence>
<dbReference type="Proteomes" id="UP000037239">
    <property type="component" value="Unassembled WGS sequence"/>
</dbReference>
<comment type="caution">
    <text evidence="1">The sequence shown here is derived from an EMBL/GenBank/DDBJ whole genome shotgun (WGS) entry which is preliminary data.</text>
</comment>
<proteinExistence type="predicted"/>